<feature type="domain" description="NADPH-dependent FMN reductase-like" evidence="2">
    <location>
        <begin position="1"/>
        <end position="147"/>
    </location>
</feature>
<dbReference type="InterPro" id="IPR029039">
    <property type="entry name" value="Flavoprotein-like_sf"/>
</dbReference>
<comment type="caution">
    <text evidence="3">The sequence shown here is derived from an EMBL/GenBank/DDBJ whole genome shotgun (WGS) entry which is preliminary data.</text>
</comment>
<dbReference type="GO" id="GO:0005829">
    <property type="term" value="C:cytosol"/>
    <property type="evidence" value="ECO:0007669"/>
    <property type="project" value="TreeGrafter"/>
</dbReference>
<dbReference type="GO" id="GO:0016491">
    <property type="term" value="F:oxidoreductase activity"/>
    <property type="evidence" value="ECO:0007669"/>
    <property type="project" value="InterPro"/>
</dbReference>
<dbReference type="EMBL" id="RAPK01000007">
    <property type="protein sequence ID" value="RKD75559.1"/>
    <property type="molecule type" value="Genomic_DNA"/>
</dbReference>
<sequence length="182" mass="19997">MKIAAIAGSLRKESINKKVLHHMIEQADSKVEYTWIDLADIPLFNADEETGGDPKQPAEMKEQLKEADGVLIVSPEYSHGMPGVVKNALDWAGSMTNENVLDKKPAFVLGASPMALGTALGQQQIKQTLAACGSLVLQQPEVFIGTAPKKINDDEVITDERLRETLKKAEIAFIEWIEQQQT</sequence>
<proteinExistence type="inferred from homology"/>
<comment type="similarity">
    <text evidence="1">Belongs to the azoreductase type 2 family.</text>
</comment>
<dbReference type="InterPro" id="IPR005025">
    <property type="entry name" value="FMN_Rdtase-like_dom"/>
</dbReference>
<dbReference type="GO" id="GO:0010181">
    <property type="term" value="F:FMN binding"/>
    <property type="evidence" value="ECO:0007669"/>
    <property type="project" value="TreeGrafter"/>
</dbReference>
<dbReference type="RefSeq" id="WP_170146851.1">
    <property type="nucleotide sequence ID" value="NZ_RAPK01000007.1"/>
</dbReference>
<gene>
    <name evidence="3" type="ORF">ATL39_1260</name>
</gene>
<evidence type="ECO:0000313" key="3">
    <source>
        <dbReference type="EMBL" id="RKD75559.1"/>
    </source>
</evidence>
<name>A0A419V6H0_9BACL</name>
<dbReference type="Gene3D" id="3.40.50.360">
    <property type="match status" value="1"/>
</dbReference>
<dbReference type="AlphaFoldDB" id="A0A419V6H0"/>
<dbReference type="PANTHER" id="PTHR30543:SF21">
    <property type="entry name" value="NAD(P)H-DEPENDENT FMN REDUCTASE LOT6"/>
    <property type="match status" value="1"/>
</dbReference>
<dbReference type="SUPFAM" id="SSF52218">
    <property type="entry name" value="Flavoproteins"/>
    <property type="match status" value="1"/>
</dbReference>
<keyword evidence="4" id="KW-1185">Reference proteome</keyword>
<organism evidence="3 4">
    <name type="scientific">Sinobaca qinghaiensis</name>
    <dbReference type="NCBI Taxonomy" id="342944"/>
    <lineage>
        <taxon>Bacteria</taxon>
        <taxon>Bacillati</taxon>
        <taxon>Bacillota</taxon>
        <taxon>Bacilli</taxon>
        <taxon>Bacillales</taxon>
        <taxon>Sporolactobacillaceae</taxon>
        <taxon>Sinobaca</taxon>
    </lineage>
</organism>
<dbReference type="InterPro" id="IPR050712">
    <property type="entry name" value="NAD(P)H-dep_reductase"/>
</dbReference>
<evidence type="ECO:0000259" key="2">
    <source>
        <dbReference type="Pfam" id="PF03358"/>
    </source>
</evidence>
<dbReference type="Pfam" id="PF03358">
    <property type="entry name" value="FMN_red"/>
    <property type="match status" value="1"/>
</dbReference>
<evidence type="ECO:0000313" key="4">
    <source>
        <dbReference type="Proteomes" id="UP000285120"/>
    </source>
</evidence>
<accession>A0A419V6H0</accession>
<dbReference type="Proteomes" id="UP000285120">
    <property type="component" value="Unassembled WGS sequence"/>
</dbReference>
<reference evidence="3 4" key="1">
    <citation type="submission" date="2018-09" db="EMBL/GenBank/DDBJ databases">
        <title>Genomic Encyclopedia of Archaeal and Bacterial Type Strains, Phase II (KMG-II): from individual species to whole genera.</title>
        <authorList>
            <person name="Goeker M."/>
        </authorList>
    </citation>
    <scope>NUCLEOTIDE SEQUENCE [LARGE SCALE GENOMIC DNA]</scope>
    <source>
        <strain evidence="3 4">DSM 17008</strain>
    </source>
</reference>
<protein>
    <submittedName>
        <fullName evidence="3">Chromate reductase</fullName>
    </submittedName>
</protein>
<dbReference type="PANTHER" id="PTHR30543">
    <property type="entry name" value="CHROMATE REDUCTASE"/>
    <property type="match status" value="1"/>
</dbReference>
<evidence type="ECO:0000256" key="1">
    <source>
        <dbReference type="ARBA" id="ARBA00009428"/>
    </source>
</evidence>